<name>A0A1B9P412_ALILO</name>
<dbReference type="AlphaFoldDB" id="A0A1B9P412"/>
<dbReference type="Proteomes" id="UP000093523">
    <property type="component" value="Unassembled WGS sequence"/>
</dbReference>
<evidence type="ECO:0000313" key="3">
    <source>
        <dbReference type="Proteomes" id="UP000093523"/>
    </source>
</evidence>
<organism evidence="2 3">
    <name type="scientific">Aliivibrio logei</name>
    <name type="common">Vibrio logei</name>
    <dbReference type="NCBI Taxonomy" id="688"/>
    <lineage>
        <taxon>Bacteria</taxon>
        <taxon>Pseudomonadati</taxon>
        <taxon>Pseudomonadota</taxon>
        <taxon>Gammaproteobacteria</taxon>
        <taxon>Vibrionales</taxon>
        <taxon>Vibrionaceae</taxon>
        <taxon>Aliivibrio</taxon>
    </lineage>
</organism>
<accession>A0A1B9P412</accession>
<reference evidence="2 3" key="1">
    <citation type="submission" date="2016-06" db="EMBL/GenBank/DDBJ databases">
        <authorList>
            <person name="Kjaerup R.B."/>
            <person name="Dalgaard T.S."/>
            <person name="Juul-Madsen H.R."/>
        </authorList>
    </citation>
    <scope>NUCLEOTIDE SEQUENCE [LARGE SCALE GENOMIC DNA]</scope>
    <source>
        <strain evidence="2 3">1S159</strain>
    </source>
</reference>
<comment type="caution">
    <text evidence="2">The sequence shown here is derived from an EMBL/GenBank/DDBJ whole genome shotgun (WGS) entry which is preliminary data.</text>
</comment>
<gene>
    <name evidence="2" type="ORF">A6E04_04680</name>
</gene>
<protein>
    <submittedName>
        <fullName evidence="2">Uncharacterized protein</fullName>
    </submittedName>
</protein>
<proteinExistence type="predicted"/>
<feature type="signal peptide" evidence="1">
    <location>
        <begin position="1"/>
        <end position="19"/>
    </location>
</feature>
<evidence type="ECO:0000256" key="1">
    <source>
        <dbReference type="SAM" id="SignalP"/>
    </source>
</evidence>
<evidence type="ECO:0000313" key="2">
    <source>
        <dbReference type="EMBL" id="OCH23202.1"/>
    </source>
</evidence>
<dbReference type="RefSeq" id="WP_065609710.1">
    <property type="nucleotide sequence ID" value="NZ_CAWMPN010000004.1"/>
</dbReference>
<dbReference type="OrthoDB" id="5918687at2"/>
<sequence length="174" mass="19856">MKRLILSTILITSSFFTFANEHVFTSEQWKEIKTDDPYWDYLDQICTEKHPGSRPPNVADIIAFTKEFKKESQRPQLYTFLRETFGFADSSDPKIQSAFELNGKHQTIALPFYFHDQISFYNPTTLFSIALNEDDELTAQLPLVDATGARSSLITLAPSLGEAKTFCILENENS</sequence>
<feature type="chain" id="PRO_5008632490" evidence="1">
    <location>
        <begin position="20"/>
        <end position="174"/>
    </location>
</feature>
<keyword evidence="1" id="KW-0732">Signal</keyword>
<dbReference type="EMBL" id="MAJU01000004">
    <property type="protein sequence ID" value="OCH23202.1"/>
    <property type="molecule type" value="Genomic_DNA"/>
</dbReference>